<reference evidence="2" key="1">
    <citation type="submission" date="2022-01" db="EMBL/GenBank/DDBJ databases">
        <authorList>
            <person name="King R."/>
        </authorList>
    </citation>
    <scope>NUCLEOTIDE SEQUENCE</scope>
</reference>
<evidence type="ECO:0000256" key="1">
    <source>
        <dbReference type="SAM" id="SignalP"/>
    </source>
</evidence>
<feature type="signal peptide" evidence="1">
    <location>
        <begin position="1"/>
        <end position="20"/>
    </location>
</feature>
<keyword evidence="3" id="KW-1185">Reference proteome</keyword>
<reference evidence="2" key="2">
    <citation type="submission" date="2022-10" db="EMBL/GenBank/DDBJ databases">
        <authorList>
            <consortium name="ENA_rothamsted_submissions"/>
            <consortium name="culmorum"/>
            <person name="King R."/>
        </authorList>
    </citation>
    <scope>NUCLEOTIDE SEQUENCE</scope>
</reference>
<organism evidence="2 3">
    <name type="scientific">Chironomus riparius</name>
    <dbReference type="NCBI Taxonomy" id="315576"/>
    <lineage>
        <taxon>Eukaryota</taxon>
        <taxon>Metazoa</taxon>
        <taxon>Ecdysozoa</taxon>
        <taxon>Arthropoda</taxon>
        <taxon>Hexapoda</taxon>
        <taxon>Insecta</taxon>
        <taxon>Pterygota</taxon>
        <taxon>Neoptera</taxon>
        <taxon>Endopterygota</taxon>
        <taxon>Diptera</taxon>
        <taxon>Nematocera</taxon>
        <taxon>Chironomoidea</taxon>
        <taxon>Chironomidae</taxon>
        <taxon>Chironominae</taxon>
        <taxon>Chironomus</taxon>
    </lineage>
</organism>
<evidence type="ECO:0000313" key="2">
    <source>
        <dbReference type="EMBL" id="CAG9810995.1"/>
    </source>
</evidence>
<dbReference type="EMBL" id="OU895880">
    <property type="protein sequence ID" value="CAG9810995.1"/>
    <property type="molecule type" value="Genomic_DNA"/>
</dbReference>
<dbReference type="Proteomes" id="UP001153620">
    <property type="component" value="Chromosome 4"/>
</dbReference>
<dbReference type="AlphaFoldDB" id="A0A9N9S6E8"/>
<accession>A0A9N9S6E8</accession>
<evidence type="ECO:0000313" key="3">
    <source>
        <dbReference type="Proteomes" id="UP001153620"/>
    </source>
</evidence>
<keyword evidence="1" id="KW-0732">Signal</keyword>
<feature type="chain" id="PRO_5040247342" evidence="1">
    <location>
        <begin position="21"/>
        <end position="116"/>
    </location>
</feature>
<sequence>MKTFLIAAFVVLAFASEALAGSPDTCPASVYNMSNLSPWIIEEIKDELEKRKDKPFEELVSRMNDLVEKIEKDKDATDKDLLILHEFLNDPYFSGKGEIDVTIKAWGCYIRIHIKW</sequence>
<gene>
    <name evidence="2" type="ORF">CHIRRI_LOCUS13805</name>
</gene>
<name>A0A9N9S6E8_9DIPT</name>
<proteinExistence type="predicted"/>
<protein>
    <submittedName>
        <fullName evidence="2">Uncharacterized protein</fullName>
    </submittedName>
</protein>